<evidence type="ECO:0000256" key="5">
    <source>
        <dbReference type="ARBA" id="ARBA00021915"/>
    </source>
</evidence>
<gene>
    <name evidence="16" type="ORF">PTSG_05983</name>
</gene>
<protein>
    <recommendedName>
        <fullName evidence="5">2-(3-amino-3-carboxypropyl)histidine synthase subunit 1</fullName>
        <ecNumber evidence="4">2.5.1.108</ecNumber>
    </recommendedName>
    <alternativeName>
        <fullName evidence="12">Diphthamide biosynthesis protein 1</fullName>
    </alternativeName>
    <alternativeName>
        <fullName evidence="13">Diphtheria toxin resistance protein 1</fullName>
    </alternativeName>
    <alternativeName>
        <fullName evidence="11">S-adenosyl-L-methionine:L-histidine 3-amino-3-carboxypropyltransferase 1</fullName>
    </alternativeName>
</protein>
<dbReference type="OrthoDB" id="1649088at2759"/>
<evidence type="ECO:0000256" key="15">
    <source>
        <dbReference type="SAM" id="MobiDB-lite"/>
    </source>
</evidence>
<dbReference type="GO" id="GO:0090560">
    <property type="term" value="F:2-(3-amino-3-carboxypropyl)histidine synthase activity"/>
    <property type="evidence" value="ECO:0007669"/>
    <property type="project" value="UniProtKB-EC"/>
</dbReference>
<keyword evidence="8" id="KW-0479">Metal-binding</keyword>
<dbReference type="Proteomes" id="UP000007799">
    <property type="component" value="Unassembled WGS sequence"/>
</dbReference>
<dbReference type="UniPathway" id="UPA00559"/>
<keyword evidence="6" id="KW-0808">Transferase</keyword>
<keyword evidence="17" id="KW-1185">Reference proteome</keyword>
<keyword evidence="9" id="KW-0408">Iron</keyword>
<evidence type="ECO:0000256" key="14">
    <source>
        <dbReference type="ARBA" id="ARBA00048403"/>
    </source>
</evidence>
<dbReference type="InterPro" id="IPR042263">
    <property type="entry name" value="DPH1/DPH2_1"/>
</dbReference>
<feature type="region of interest" description="Disordered" evidence="15">
    <location>
        <begin position="282"/>
        <end position="305"/>
    </location>
</feature>
<dbReference type="AlphaFoldDB" id="F2UDC3"/>
<dbReference type="GeneID" id="16073448"/>
<dbReference type="GO" id="GO:0017183">
    <property type="term" value="P:protein histidyl modification to diphthamide"/>
    <property type="evidence" value="ECO:0007669"/>
    <property type="project" value="UniProtKB-UniPathway"/>
</dbReference>
<accession>F2UDC3</accession>
<comment type="catalytic activity">
    <reaction evidence="14">
        <text>L-histidyl-[translation elongation factor 2] + S-adenosyl-L-methionine = 2-[(3S)-amino-3-carboxypropyl]-L-histidyl-[translation elongation factor 2] + S-methyl-5'-thioadenosine + H(+)</text>
        <dbReference type="Rhea" id="RHEA:36783"/>
        <dbReference type="Rhea" id="RHEA-COMP:9748"/>
        <dbReference type="Rhea" id="RHEA-COMP:9749"/>
        <dbReference type="ChEBI" id="CHEBI:15378"/>
        <dbReference type="ChEBI" id="CHEBI:17509"/>
        <dbReference type="ChEBI" id="CHEBI:29979"/>
        <dbReference type="ChEBI" id="CHEBI:59789"/>
        <dbReference type="ChEBI" id="CHEBI:73995"/>
        <dbReference type="EC" id="2.5.1.108"/>
    </reaction>
</comment>
<dbReference type="eggNOG" id="KOG2648">
    <property type="taxonomic scope" value="Eukaryota"/>
</dbReference>
<name>F2UDC3_SALR5</name>
<evidence type="ECO:0000256" key="12">
    <source>
        <dbReference type="ARBA" id="ARBA00032574"/>
    </source>
</evidence>
<dbReference type="EMBL" id="GL832969">
    <property type="protein sequence ID" value="EGD74618.1"/>
    <property type="molecule type" value="Genomic_DNA"/>
</dbReference>
<keyword evidence="7" id="KW-0949">S-adenosyl-L-methionine</keyword>
<dbReference type="STRING" id="946362.F2UDC3"/>
<dbReference type="Gene3D" id="3.40.50.11840">
    <property type="entry name" value="Diphthamide synthesis DPH1/DPH2 domain 1"/>
    <property type="match status" value="1"/>
</dbReference>
<dbReference type="PANTHER" id="PTHR10762:SF1">
    <property type="entry name" value="2-(3-AMINO-3-CARBOXYPROPYL)HISTIDINE SYNTHASE SUBUNIT 1"/>
    <property type="match status" value="1"/>
</dbReference>
<dbReference type="NCBIfam" id="TIGR00322">
    <property type="entry name" value="diphth2_R"/>
    <property type="match status" value="2"/>
</dbReference>
<dbReference type="FunFam" id="3.40.50.11840:FF:000001">
    <property type="entry name" value="2-(3-amino-3-carboxypropyl)histidine synthase subunit 1"/>
    <property type="match status" value="1"/>
</dbReference>
<dbReference type="InterPro" id="IPR016435">
    <property type="entry name" value="DPH1/DPH2"/>
</dbReference>
<evidence type="ECO:0000256" key="2">
    <source>
        <dbReference type="ARBA" id="ARBA00005156"/>
    </source>
</evidence>
<dbReference type="PROSITE" id="PS51257">
    <property type="entry name" value="PROKAR_LIPOPROTEIN"/>
    <property type="match status" value="1"/>
</dbReference>
<evidence type="ECO:0000256" key="4">
    <source>
        <dbReference type="ARBA" id="ARBA00012221"/>
    </source>
</evidence>
<dbReference type="KEGG" id="sre:PTSG_05983"/>
<evidence type="ECO:0000256" key="11">
    <source>
        <dbReference type="ARBA" id="ARBA00031690"/>
    </source>
</evidence>
<feature type="compositionally biased region" description="Basic residues" evidence="15">
    <location>
        <begin position="291"/>
        <end position="305"/>
    </location>
</feature>
<dbReference type="GO" id="GO:0046872">
    <property type="term" value="F:metal ion binding"/>
    <property type="evidence" value="ECO:0007669"/>
    <property type="project" value="UniProtKB-KW"/>
</dbReference>
<evidence type="ECO:0000256" key="3">
    <source>
        <dbReference type="ARBA" id="ARBA00010173"/>
    </source>
</evidence>
<evidence type="ECO:0000256" key="10">
    <source>
        <dbReference type="ARBA" id="ARBA00023014"/>
    </source>
</evidence>
<evidence type="ECO:0000256" key="6">
    <source>
        <dbReference type="ARBA" id="ARBA00022679"/>
    </source>
</evidence>
<dbReference type="RefSeq" id="XP_004992875.1">
    <property type="nucleotide sequence ID" value="XM_004992818.1"/>
</dbReference>
<dbReference type="InParanoid" id="F2UDC3"/>
<evidence type="ECO:0000313" key="17">
    <source>
        <dbReference type="Proteomes" id="UP000007799"/>
    </source>
</evidence>
<comment type="cofactor">
    <cofactor evidence="1">
        <name>[4Fe-4S] cluster</name>
        <dbReference type="ChEBI" id="CHEBI:49883"/>
    </cofactor>
</comment>
<proteinExistence type="inferred from homology"/>
<dbReference type="GO" id="GO:0051536">
    <property type="term" value="F:iron-sulfur cluster binding"/>
    <property type="evidence" value="ECO:0007669"/>
    <property type="project" value="UniProtKB-KW"/>
</dbReference>
<dbReference type="FunCoup" id="F2UDC3">
    <property type="interactions" value="1243"/>
</dbReference>
<evidence type="ECO:0000256" key="1">
    <source>
        <dbReference type="ARBA" id="ARBA00001966"/>
    </source>
</evidence>
<comment type="similarity">
    <text evidence="3">Belongs to the DPH1/DPH2 family. DPH1 subfamily.</text>
</comment>
<evidence type="ECO:0000256" key="7">
    <source>
        <dbReference type="ARBA" id="ARBA00022691"/>
    </source>
</evidence>
<dbReference type="EC" id="2.5.1.108" evidence="4"/>
<feature type="region of interest" description="Disordered" evidence="15">
    <location>
        <begin position="33"/>
        <end position="59"/>
    </location>
</feature>
<dbReference type="Pfam" id="PF01866">
    <property type="entry name" value="Diphthamide_syn"/>
    <property type="match status" value="1"/>
</dbReference>
<evidence type="ECO:0000256" key="9">
    <source>
        <dbReference type="ARBA" id="ARBA00023004"/>
    </source>
</evidence>
<dbReference type="SFLD" id="SFLDS00032">
    <property type="entry name" value="Radical_SAM_3-amino-3-carboxyp"/>
    <property type="match status" value="2"/>
</dbReference>
<comment type="pathway">
    <text evidence="2">Protein modification; peptidyl-diphthamide biosynthesis.</text>
</comment>
<dbReference type="Gene3D" id="3.40.50.11860">
    <property type="entry name" value="Diphthamide synthesis DPH1/DPH2 domain 3"/>
    <property type="match status" value="1"/>
</dbReference>
<evidence type="ECO:0000313" key="16">
    <source>
        <dbReference type="EMBL" id="EGD74618.1"/>
    </source>
</evidence>
<evidence type="ECO:0000256" key="13">
    <source>
        <dbReference type="ARBA" id="ARBA00032789"/>
    </source>
</evidence>
<feature type="compositionally biased region" description="Polar residues" evidence="15">
    <location>
        <begin position="42"/>
        <end position="59"/>
    </location>
</feature>
<keyword evidence="10" id="KW-0411">Iron-sulfur</keyword>
<organism evidence="17">
    <name type="scientific">Salpingoeca rosetta (strain ATCC 50818 / BSB-021)</name>
    <dbReference type="NCBI Taxonomy" id="946362"/>
    <lineage>
        <taxon>Eukaryota</taxon>
        <taxon>Choanoflagellata</taxon>
        <taxon>Craspedida</taxon>
        <taxon>Salpingoecidae</taxon>
        <taxon>Salpingoeca</taxon>
    </lineage>
</organism>
<dbReference type="PANTHER" id="PTHR10762">
    <property type="entry name" value="DIPHTHAMIDE BIOSYNTHESIS PROTEIN"/>
    <property type="match status" value="1"/>
</dbReference>
<dbReference type="InterPro" id="IPR042265">
    <property type="entry name" value="DPH1/DPH2_3"/>
</dbReference>
<evidence type="ECO:0000256" key="8">
    <source>
        <dbReference type="ARBA" id="ARBA00022723"/>
    </source>
</evidence>
<reference evidence="16" key="1">
    <citation type="submission" date="2009-08" db="EMBL/GenBank/DDBJ databases">
        <title>Annotation of Salpingoeca rosetta.</title>
        <authorList>
            <consortium name="The Broad Institute Genome Sequencing Platform"/>
            <person name="Russ C."/>
            <person name="Cuomo C."/>
            <person name="Burger G."/>
            <person name="Gray M.W."/>
            <person name="Holland P.W.H."/>
            <person name="King N."/>
            <person name="Lang F.B.F."/>
            <person name="Roger A.J."/>
            <person name="Ruiz-Trillo I."/>
            <person name="Young S.K."/>
            <person name="Zeng Q."/>
            <person name="Gargeya S."/>
            <person name="Alvarado L."/>
            <person name="Berlin A."/>
            <person name="Chapman S.B."/>
            <person name="Chen Z."/>
            <person name="Freedman E."/>
            <person name="Gellesch M."/>
            <person name="Goldberg J."/>
            <person name="Griggs A."/>
            <person name="Gujja S."/>
            <person name="Heilman E."/>
            <person name="Heiman D."/>
            <person name="Howarth C."/>
            <person name="Mehta T."/>
            <person name="Neiman D."/>
            <person name="Pearson M."/>
            <person name="Roberts A."/>
            <person name="Saif S."/>
            <person name="Shea T."/>
            <person name="Shenoy N."/>
            <person name="Sisk P."/>
            <person name="Stolte C."/>
            <person name="Sykes S."/>
            <person name="White J."/>
            <person name="Yandava C."/>
            <person name="Haas B."/>
            <person name="Nusbaum C."/>
            <person name="Birren B."/>
        </authorList>
    </citation>
    <scope>NUCLEOTIDE SEQUENCE [LARGE SCALE GENOMIC DNA]</scope>
    <source>
        <strain evidence="16">ATCC 50818</strain>
    </source>
</reference>
<sequence length="305" mass="33888">MSSEDAREGCVCEPEEMASSLFTQTTASCCGGSGNQGGCCQKESQPAEQPSTTQPAPASTEMTVVKASAPKKVVRGKGRRVAVQQQVPDDILHNDELNRAIAQLPSNYNFELHKTIWRLRQKNAKRVALQFPEGLLLFACPISDILQRFAHVETMIMGDVTYGACCVDDYSARALGADFLVHYGHSCLIPTTKTTIEMLYVFVDIQIDIKHFVETIFPAKLELMYDVDAWVQIACPRLSIDWGTAFKKPLLTPYEASVVLSTIEWQPDYPMDFYASKDSLGPWTPNNPAHKPARKPRTARAAKKK</sequence>